<protein>
    <recommendedName>
        <fullName evidence="2">DUF885 domain-containing protein</fullName>
    </recommendedName>
</protein>
<evidence type="ECO:0008006" key="2">
    <source>
        <dbReference type="Google" id="ProtNLM"/>
    </source>
</evidence>
<dbReference type="Pfam" id="PF05960">
    <property type="entry name" value="DUF885"/>
    <property type="match status" value="1"/>
</dbReference>
<dbReference type="EMBL" id="JNSK01000006">
    <property type="protein sequence ID" value="KGA20022.1"/>
    <property type="molecule type" value="Genomic_DNA"/>
</dbReference>
<organism evidence="1">
    <name type="scientific">freshwater metagenome</name>
    <dbReference type="NCBI Taxonomy" id="449393"/>
    <lineage>
        <taxon>unclassified sequences</taxon>
        <taxon>metagenomes</taxon>
        <taxon>ecological metagenomes</taxon>
    </lineage>
</organism>
<sequence>MTTHRSPIFALSDSYVEKSARLSPMASTYLGITDLNDQLDDFSIAGRAVEADLTRATLAELAALEPIDEIDRVAKSVMQERLTSSLQLHDSFESHISFNVLTSPPADIRQIFEMMPKESAADFDNIAKRLLAVDKAHLSWVSTIDTLAKKGKSVAQRQIDGIAKQLESYADGGYAAMAKTFDPDGKYPAVHEAAKSAAASSAETAKYLRGTYMALATPHDAVGAERYAVWARYYTGADLDLRATYEWGLQDLAQITERMWKVAAKIKPDAKTLREVADYLDNAPEYKIHGKEAIIKKLLDFTQAAVAQLDGTHFDIDERMKFCDARIAPEGSASAPYYMSPSEDMSRPGTTWLPLLGKDEVSWWHLASTWYHEAVPGHHLQIATSVLERDRLSRFQRFGAWISGYGEGWALYAERFMDDLGAFDEPGIEMGFLSAQALRATRIVIDIGMHLGYTDENGRVWDATSGREALMNRALLDEHHATSETDRYLGWPGQAISYKVGEREWIAARENAKKRLGTDFSLKQFHAHALRIGPMGLDTFAQEIAIWDGK</sequence>
<reference evidence="1" key="1">
    <citation type="submission" date="2014-05" db="EMBL/GenBank/DDBJ databases">
        <title>Key roles for freshwater Actinobacteria revealed by deep metagenomic sequencing.</title>
        <authorList>
            <person name="Ghai R."/>
            <person name="Mizuno C.M."/>
            <person name="Picazo A."/>
            <person name="Camacho A."/>
            <person name="Rodriguez-Valera F."/>
        </authorList>
    </citation>
    <scope>NUCLEOTIDE SEQUENCE</scope>
</reference>
<name>A0A094Q9H5_9ZZZZ</name>
<accession>A0A094Q9H5</accession>
<gene>
    <name evidence="1" type="ORF">GM50_3135</name>
</gene>
<evidence type="ECO:0000313" key="1">
    <source>
        <dbReference type="EMBL" id="KGA20022.1"/>
    </source>
</evidence>
<dbReference type="PANTHER" id="PTHR33361:SF2">
    <property type="entry name" value="DUF885 DOMAIN-CONTAINING PROTEIN"/>
    <property type="match status" value="1"/>
</dbReference>
<comment type="caution">
    <text evidence="1">The sequence shown here is derived from an EMBL/GenBank/DDBJ whole genome shotgun (WGS) entry which is preliminary data.</text>
</comment>
<dbReference type="InterPro" id="IPR010281">
    <property type="entry name" value="DUF885"/>
</dbReference>
<proteinExistence type="predicted"/>
<dbReference type="AlphaFoldDB" id="A0A094Q9H5"/>
<dbReference type="PANTHER" id="PTHR33361">
    <property type="entry name" value="GLR0591 PROTEIN"/>
    <property type="match status" value="1"/>
</dbReference>